<dbReference type="AlphaFoldDB" id="A0A6A6RUN1"/>
<dbReference type="InterPro" id="IPR051477">
    <property type="entry name" value="Expansin_CellWall"/>
</dbReference>
<feature type="domain" description="RlpA-like protein double-psi beta-barrel" evidence="3">
    <location>
        <begin position="169"/>
        <end position="220"/>
    </location>
</feature>
<feature type="region of interest" description="Disordered" evidence="2">
    <location>
        <begin position="1"/>
        <end position="53"/>
    </location>
</feature>
<evidence type="ECO:0000313" key="5">
    <source>
        <dbReference type="Proteomes" id="UP000799753"/>
    </source>
</evidence>
<dbReference type="NCBIfam" id="NF041144">
    <property type="entry name" value="expansin_EXLX1"/>
    <property type="match status" value="1"/>
</dbReference>
<dbReference type="OrthoDB" id="406505at2759"/>
<dbReference type="InterPro" id="IPR036908">
    <property type="entry name" value="RlpA-like_sf"/>
</dbReference>
<keyword evidence="1" id="KW-0732">Signal</keyword>
<gene>
    <name evidence="4" type="ORF">P280DRAFT_406468</name>
</gene>
<dbReference type="Proteomes" id="UP000799753">
    <property type="component" value="Unassembled WGS sequence"/>
</dbReference>
<dbReference type="EMBL" id="MU006792">
    <property type="protein sequence ID" value="KAF2637714.1"/>
    <property type="molecule type" value="Genomic_DNA"/>
</dbReference>
<evidence type="ECO:0000259" key="3">
    <source>
        <dbReference type="Pfam" id="PF03330"/>
    </source>
</evidence>
<dbReference type="InterPro" id="IPR009009">
    <property type="entry name" value="RlpA-like_DPBB"/>
</dbReference>
<reference evidence="4" key="1">
    <citation type="journal article" date="2020" name="Stud. Mycol.">
        <title>101 Dothideomycetes genomes: a test case for predicting lifestyles and emergence of pathogens.</title>
        <authorList>
            <person name="Haridas S."/>
            <person name="Albert R."/>
            <person name="Binder M."/>
            <person name="Bloem J."/>
            <person name="Labutti K."/>
            <person name="Salamov A."/>
            <person name="Andreopoulos B."/>
            <person name="Baker S."/>
            <person name="Barry K."/>
            <person name="Bills G."/>
            <person name="Bluhm B."/>
            <person name="Cannon C."/>
            <person name="Castanera R."/>
            <person name="Culley D."/>
            <person name="Daum C."/>
            <person name="Ezra D."/>
            <person name="Gonzalez J."/>
            <person name="Henrissat B."/>
            <person name="Kuo A."/>
            <person name="Liang C."/>
            <person name="Lipzen A."/>
            <person name="Lutzoni F."/>
            <person name="Magnuson J."/>
            <person name="Mondo S."/>
            <person name="Nolan M."/>
            <person name="Ohm R."/>
            <person name="Pangilinan J."/>
            <person name="Park H.-J."/>
            <person name="Ramirez L."/>
            <person name="Alfaro M."/>
            <person name="Sun H."/>
            <person name="Tritt A."/>
            <person name="Yoshinaga Y."/>
            <person name="Zwiers L.-H."/>
            <person name="Turgeon B."/>
            <person name="Goodwin S."/>
            <person name="Spatafora J."/>
            <person name="Crous P."/>
            <person name="Grigoriev I."/>
        </authorList>
    </citation>
    <scope>NUCLEOTIDE SEQUENCE</scope>
    <source>
        <strain evidence="4">CBS 473.64</strain>
    </source>
</reference>
<proteinExistence type="predicted"/>
<dbReference type="InterPro" id="IPR049818">
    <property type="entry name" value="Expansin_EXLX1-like"/>
</dbReference>
<keyword evidence="5" id="KW-1185">Reference proteome</keyword>
<dbReference type="Gene3D" id="2.60.40.760">
    <property type="entry name" value="Expansin, cellulose-binding-like domain"/>
    <property type="match status" value="1"/>
</dbReference>
<sequence length="323" mass="32681">MSSASAVAAAQSTTSRVEPQRPAFPQPFGNGTFANNTRFPTHTPVRPTGLQTRSSVLPSLSSTLLSAASSSSKQVKTVVVTPVPVSDASQSATAAVSSSSVAASSSAAASAAPSVSPAEDVSSASATTGTATFYGGNLSGGTCSFTDYTIPSGLYGTAFGGNWDASACGQCVSVTGPNGNTIKAMVVDQCPECDASHLDLFENAFTQIGDKSAGTIDISYSVVPCGISSPLVLKMKSGSSQYFFSMQVVNSNVAISKLEISTDGGSSWKSTTRQTYNFFEISSGSGSDTVDVRVTSVGGKTITVNSVSVADSATKTADSNFSS</sequence>
<dbReference type="Pfam" id="PF03330">
    <property type="entry name" value="DPBB_1"/>
    <property type="match status" value="1"/>
</dbReference>
<feature type="compositionally biased region" description="Low complexity" evidence="2">
    <location>
        <begin position="1"/>
        <end position="15"/>
    </location>
</feature>
<accession>A0A6A6RUN1</accession>
<dbReference type="PANTHER" id="PTHR31836:SF21">
    <property type="entry name" value="EXPANSIN-LIKE PROTEIN 7"/>
    <property type="match status" value="1"/>
</dbReference>
<evidence type="ECO:0000313" key="4">
    <source>
        <dbReference type="EMBL" id="KAF2637714.1"/>
    </source>
</evidence>
<dbReference type="PANTHER" id="PTHR31836">
    <property type="match status" value="1"/>
</dbReference>
<dbReference type="Gene3D" id="2.40.40.10">
    <property type="entry name" value="RlpA-like domain"/>
    <property type="match status" value="1"/>
</dbReference>
<evidence type="ECO:0000256" key="2">
    <source>
        <dbReference type="SAM" id="MobiDB-lite"/>
    </source>
</evidence>
<dbReference type="SUPFAM" id="SSF50685">
    <property type="entry name" value="Barwin-like endoglucanases"/>
    <property type="match status" value="1"/>
</dbReference>
<evidence type="ECO:0000256" key="1">
    <source>
        <dbReference type="ARBA" id="ARBA00022729"/>
    </source>
</evidence>
<dbReference type="CDD" id="cd22271">
    <property type="entry name" value="DPBB_EXP_N-like"/>
    <property type="match status" value="1"/>
</dbReference>
<protein>
    <submittedName>
        <fullName evidence="4">Barwin-like endoglucanase</fullName>
    </submittedName>
</protein>
<dbReference type="SUPFAM" id="SSF49590">
    <property type="entry name" value="PHL pollen allergen"/>
    <property type="match status" value="1"/>
</dbReference>
<name>A0A6A6RUN1_9PLEO</name>
<organism evidence="4 5">
    <name type="scientific">Massarina eburnea CBS 473.64</name>
    <dbReference type="NCBI Taxonomy" id="1395130"/>
    <lineage>
        <taxon>Eukaryota</taxon>
        <taxon>Fungi</taxon>
        <taxon>Dikarya</taxon>
        <taxon>Ascomycota</taxon>
        <taxon>Pezizomycotina</taxon>
        <taxon>Dothideomycetes</taxon>
        <taxon>Pleosporomycetidae</taxon>
        <taxon>Pleosporales</taxon>
        <taxon>Massarineae</taxon>
        <taxon>Massarinaceae</taxon>
        <taxon>Massarina</taxon>
    </lineage>
</organism>
<dbReference type="InterPro" id="IPR036749">
    <property type="entry name" value="Expansin_CBD_sf"/>
</dbReference>